<comment type="caution">
    <text evidence="4">The sequence shown here is derived from an EMBL/GenBank/DDBJ whole genome shotgun (WGS) entry which is preliminary data.</text>
</comment>
<dbReference type="Gene3D" id="2.60.120.200">
    <property type="match status" value="1"/>
</dbReference>
<evidence type="ECO:0000259" key="3">
    <source>
        <dbReference type="Pfam" id="PF00629"/>
    </source>
</evidence>
<feature type="transmembrane region" description="Helical" evidence="2">
    <location>
        <begin position="224"/>
        <end position="248"/>
    </location>
</feature>
<dbReference type="AlphaFoldDB" id="A0ABD0J7W3"/>
<dbReference type="EMBL" id="JACVVK020000576">
    <property type="protein sequence ID" value="KAK7465127.1"/>
    <property type="molecule type" value="Genomic_DNA"/>
</dbReference>
<dbReference type="InterPro" id="IPR000998">
    <property type="entry name" value="MAM_dom"/>
</dbReference>
<dbReference type="Proteomes" id="UP001519460">
    <property type="component" value="Unassembled WGS sequence"/>
</dbReference>
<feature type="domain" description="MAM" evidence="3">
    <location>
        <begin position="3"/>
        <end position="109"/>
    </location>
</feature>
<proteinExistence type="predicted"/>
<dbReference type="InterPro" id="IPR013320">
    <property type="entry name" value="ConA-like_dom_sf"/>
</dbReference>
<keyword evidence="2" id="KW-0472">Membrane</keyword>
<feature type="region of interest" description="Disordered" evidence="1">
    <location>
        <begin position="140"/>
        <end position="222"/>
    </location>
</feature>
<feature type="compositionally biased region" description="Polar residues" evidence="1">
    <location>
        <begin position="193"/>
        <end position="211"/>
    </location>
</feature>
<dbReference type="SUPFAM" id="SSF49899">
    <property type="entry name" value="Concanavalin A-like lectins/glucanases"/>
    <property type="match status" value="1"/>
</dbReference>
<accession>A0ABD0J7W3</accession>
<feature type="compositionally biased region" description="Low complexity" evidence="1">
    <location>
        <begin position="140"/>
        <end position="192"/>
    </location>
</feature>
<evidence type="ECO:0000313" key="4">
    <source>
        <dbReference type="EMBL" id="KAK7465127.1"/>
    </source>
</evidence>
<organism evidence="4 5">
    <name type="scientific">Batillaria attramentaria</name>
    <dbReference type="NCBI Taxonomy" id="370345"/>
    <lineage>
        <taxon>Eukaryota</taxon>
        <taxon>Metazoa</taxon>
        <taxon>Spiralia</taxon>
        <taxon>Lophotrochozoa</taxon>
        <taxon>Mollusca</taxon>
        <taxon>Gastropoda</taxon>
        <taxon>Caenogastropoda</taxon>
        <taxon>Sorbeoconcha</taxon>
        <taxon>Cerithioidea</taxon>
        <taxon>Batillariidae</taxon>
        <taxon>Batillaria</taxon>
    </lineage>
</organism>
<keyword evidence="2" id="KW-0812">Transmembrane</keyword>
<evidence type="ECO:0000313" key="5">
    <source>
        <dbReference type="Proteomes" id="UP001519460"/>
    </source>
</evidence>
<protein>
    <recommendedName>
        <fullName evidence="3">MAM domain-containing protein</fullName>
    </recommendedName>
</protein>
<sequence length="375" mass="40465">MFADLHGTERGSKGTLISTVQCPMGDTYYKLRFQYWLNCPTSECQLSVYLRRTDTNEAQLLWSETAQKAWTFVTTPPLLSRESNFQFLFEAQKLKNNDVQGIGIDNIQYENTGVIATTPATTTPTSITTYVTNITTTTATSTEASNTMTTSRTPTVTSATPSKTTTTITTTTTTSTTPSASTTTSNKVTRTTGDFTSAGPDTTPEQTSAGDSDSEARKDKDNSVGIGIGVTVSVLVVVGVTVAVFIIIRRRQNNSDIMKSLPIPRPGSHSDESHELGVENAASLQYENLSFPNATGSTTASNLYDQLTPPEERNNSREYEVLGGANVTAGTIPIPDNVYERLDRSQSASDYTALNNVATAGSGRRATAERDYCNL</sequence>
<reference evidence="4 5" key="1">
    <citation type="journal article" date="2023" name="Sci. Data">
        <title>Genome assembly of the Korean intertidal mud-creeper Batillaria attramentaria.</title>
        <authorList>
            <person name="Patra A.K."/>
            <person name="Ho P.T."/>
            <person name="Jun S."/>
            <person name="Lee S.J."/>
            <person name="Kim Y."/>
            <person name="Won Y.J."/>
        </authorList>
    </citation>
    <scope>NUCLEOTIDE SEQUENCE [LARGE SCALE GENOMIC DNA]</scope>
    <source>
        <strain evidence="4">Wonlab-2016</strain>
    </source>
</reference>
<keyword evidence="5" id="KW-1185">Reference proteome</keyword>
<evidence type="ECO:0000256" key="2">
    <source>
        <dbReference type="SAM" id="Phobius"/>
    </source>
</evidence>
<name>A0ABD0J7W3_9CAEN</name>
<keyword evidence="2" id="KW-1133">Transmembrane helix</keyword>
<dbReference type="Pfam" id="PF00629">
    <property type="entry name" value="MAM"/>
    <property type="match status" value="1"/>
</dbReference>
<evidence type="ECO:0000256" key="1">
    <source>
        <dbReference type="SAM" id="MobiDB-lite"/>
    </source>
</evidence>
<gene>
    <name evidence="4" type="ORF">BaRGS_00037706</name>
</gene>